<dbReference type="EMBL" id="BGPR01090774">
    <property type="protein sequence ID" value="GBM20651.1"/>
    <property type="molecule type" value="Genomic_DNA"/>
</dbReference>
<reference evidence="1 2" key="1">
    <citation type="journal article" date="2019" name="Sci. Rep.">
        <title>Orb-weaving spider Araneus ventricosus genome elucidates the spidroin gene catalogue.</title>
        <authorList>
            <person name="Kono N."/>
            <person name="Nakamura H."/>
            <person name="Ohtoshi R."/>
            <person name="Moran D.A.P."/>
            <person name="Shinohara A."/>
            <person name="Yoshida Y."/>
            <person name="Fujiwara M."/>
            <person name="Mori M."/>
            <person name="Tomita M."/>
            <person name="Arakawa K."/>
        </authorList>
    </citation>
    <scope>NUCLEOTIDE SEQUENCE [LARGE SCALE GENOMIC DNA]</scope>
</reference>
<keyword evidence="2" id="KW-1185">Reference proteome</keyword>
<protein>
    <submittedName>
        <fullName evidence="1">Uncharacterized protein</fullName>
    </submittedName>
</protein>
<gene>
    <name evidence="1" type="ORF">AVEN_191432_1</name>
</gene>
<accession>A0A4Y2DV60</accession>
<name>A0A4Y2DV60_ARAVE</name>
<dbReference type="Proteomes" id="UP000499080">
    <property type="component" value="Unassembled WGS sequence"/>
</dbReference>
<sequence length="69" mass="8182">MKSSTILKRNQKIKNPYTQVVFNDFEERPCQIGRKSNNAFGGDCVKLCIHEEERLGIRPNKWFHFSRKI</sequence>
<evidence type="ECO:0000313" key="1">
    <source>
        <dbReference type="EMBL" id="GBM20651.1"/>
    </source>
</evidence>
<evidence type="ECO:0000313" key="2">
    <source>
        <dbReference type="Proteomes" id="UP000499080"/>
    </source>
</evidence>
<organism evidence="1 2">
    <name type="scientific">Araneus ventricosus</name>
    <name type="common">Orbweaver spider</name>
    <name type="synonym">Epeira ventricosa</name>
    <dbReference type="NCBI Taxonomy" id="182803"/>
    <lineage>
        <taxon>Eukaryota</taxon>
        <taxon>Metazoa</taxon>
        <taxon>Ecdysozoa</taxon>
        <taxon>Arthropoda</taxon>
        <taxon>Chelicerata</taxon>
        <taxon>Arachnida</taxon>
        <taxon>Araneae</taxon>
        <taxon>Araneomorphae</taxon>
        <taxon>Entelegynae</taxon>
        <taxon>Araneoidea</taxon>
        <taxon>Araneidae</taxon>
        <taxon>Araneus</taxon>
    </lineage>
</organism>
<dbReference type="AlphaFoldDB" id="A0A4Y2DV60"/>
<comment type="caution">
    <text evidence="1">The sequence shown here is derived from an EMBL/GenBank/DDBJ whole genome shotgun (WGS) entry which is preliminary data.</text>
</comment>
<proteinExistence type="predicted"/>
<feature type="non-terminal residue" evidence="1">
    <location>
        <position position="69"/>
    </location>
</feature>